<accession>A0ABU7JLC4</accession>
<keyword evidence="3" id="KW-1185">Reference proteome</keyword>
<dbReference type="EMBL" id="JAUZMZ010000005">
    <property type="protein sequence ID" value="MEE2030844.1"/>
    <property type="molecule type" value="Genomic_DNA"/>
</dbReference>
<sequence>MTDVIDGQTQRTESVLRQLEGGILTISLNRPDAANALRPDDRNELIRLFEEAGGDPDVRVVVLRANGRHFCAGADVVRLSGDRATKVKKVTGAMHTIMTGAQRLIASVLDCPKPVVAVVQGAAAGIGAHLAYASDLVVASEGAYFAESFVKRGLVVDGGGAYLLPRRIGVQRAKEMVFFGDKLSARDALELGLVNRVVPAEELDSTTNEFTFRLAVAPTSAIALTKRLFNDSPDVDRTQSFVAEAMAQEIQGYSQDSKEGVQAFVEKRDADYVGW</sequence>
<organism evidence="2 3">
    <name type="scientific">Rhodococcus chondri</name>
    <dbReference type="NCBI Taxonomy" id="3065941"/>
    <lineage>
        <taxon>Bacteria</taxon>
        <taxon>Bacillati</taxon>
        <taxon>Actinomycetota</taxon>
        <taxon>Actinomycetes</taxon>
        <taxon>Mycobacteriales</taxon>
        <taxon>Nocardiaceae</taxon>
        <taxon>Rhodococcus</taxon>
    </lineage>
</organism>
<dbReference type="InterPro" id="IPR029045">
    <property type="entry name" value="ClpP/crotonase-like_dom_sf"/>
</dbReference>
<evidence type="ECO:0000256" key="1">
    <source>
        <dbReference type="ARBA" id="ARBA00005254"/>
    </source>
</evidence>
<dbReference type="Gene3D" id="3.90.226.10">
    <property type="entry name" value="2-enoyl-CoA Hydratase, Chain A, domain 1"/>
    <property type="match status" value="1"/>
</dbReference>
<dbReference type="InterPro" id="IPR001753">
    <property type="entry name" value="Enoyl-CoA_hydra/iso"/>
</dbReference>
<dbReference type="Gene3D" id="1.10.12.10">
    <property type="entry name" value="Lyase 2-enoyl-coa Hydratase, Chain A, domain 2"/>
    <property type="match status" value="1"/>
</dbReference>
<comment type="caution">
    <text evidence="2">The sequence shown here is derived from an EMBL/GenBank/DDBJ whole genome shotgun (WGS) entry which is preliminary data.</text>
</comment>
<dbReference type="SUPFAM" id="SSF52096">
    <property type="entry name" value="ClpP/crotonase"/>
    <property type="match status" value="1"/>
</dbReference>
<dbReference type="InterPro" id="IPR014748">
    <property type="entry name" value="Enoyl-CoA_hydra_C"/>
</dbReference>
<evidence type="ECO:0000313" key="2">
    <source>
        <dbReference type="EMBL" id="MEE2030844.1"/>
    </source>
</evidence>
<dbReference type="PANTHER" id="PTHR43459:SF1">
    <property type="entry name" value="EG:BACN32G11.4 PROTEIN"/>
    <property type="match status" value="1"/>
</dbReference>
<comment type="similarity">
    <text evidence="1">Belongs to the enoyl-CoA hydratase/isomerase family.</text>
</comment>
<dbReference type="PANTHER" id="PTHR43459">
    <property type="entry name" value="ENOYL-COA HYDRATASE"/>
    <property type="match status" value="1"/>
</dbReference>
<dbReference type="CDD" id="cd06558">
    <property type="entry name" value="crotonase-like"/>
    <property type="match status" value="1"/>
</dbReference>
<protein>
    <submittedName>
        <fullName evidence="2">Enoyl-CoA hydratase-related protein</fullName>
    </submittedName>
</protein>
<gene>
    <name evidence="2" type="ORF">Q8814_01720</name>
</gene>
<dbReference type="RefSeq" id="WP_330150270.1">
    <property type="nucleotide sequence ID" value="NZ_JAUZMZ010000005.1"/>
</dbReference>
<reference evidence="2 3" key="1">
    <citation type="submission" date="2023-08" db="EMBL/GenBank/DDBJ databases">
        <authorList>
            <person name="Girao M."/>
            <person name="Carvalho M.F."/>
        </authorList>
    </citation>
    <scope>NUCLEOTIDE SEQUENCE [LARGE SCALE GENOMIC DNA]</scope>
    <source>
        <strain evidence="2 3">CC-R104</strain>
    </source>
</reference>
<proteinExistence type="inferred from homology"/>
<name>A0ABU7JLC4_9NOCA</name>
<evidence type="ECO:0000313" key="3">
    <source>
        <dbReference type="Proteomes" id="UP001331936"/>
    </source>
</evidence>
<dbReference type="Proteomes" id="UP001331936">
    <property type="component" value="Unassembled WGS sequence"/>
</dbReference>
<dbReference type="Pfam" id="PF00378">
    <property type="entry name" value="ECH_1"/>
    <property type="match status" value="1"/>
</dbReference>